<sequence>MKILISALFLVTSSLVAGQRPSFAGFRPIGFPDTPNRTTTTPDPLGNRFGDDATERLPIEANGDRDLIDRLSKLPVDKQPFWFINWQAYEKHRKEPQTFPQRPNAFVDPVPLNSNFASGNNGFSTPSPGLAGTEPTGVFNRFGPTTPTPTTSQLSSNFGSSSNSDGNNYPSSNVYPNGNANLNSNVYPNGNSVVYPTANPNLNVYPTANPNVNTYPNSNSNLNNYPSDIKALRS</sequence>
<reference evidence="1" key="1">
    <citation type="submission" date="2023-03" db="EMBL/GenBank/DDBJ databases">
        <title>Chromosome-level genomes of two armyworms, Mythimna separata and Mythimna loreyi, provide insights into the biosynthesis and reception of sex pheromones.</title>
        <authorList>
            <person name="Zhao H."/>
        </authorList>
    </citation>
    <scope>NUCLEOTIDE SEQUENCE</scope>
    <source>
        <strain evidence="1">BeijingLab</strain>
    </source>
</reference>
<protein>
    <submittedName>
        <fullName evidence="1">Uncharacterized protein</fullName>
    </submittedName>
</protein>
<accession>A0ACC2QDN6</accession>
<evidence type="ECO:0000313" key="2">
    <source>
        <dbReference type="Proteomes" id="UP001231649"/>
    </source>
</evidence>
<evidence type="ECO:0000313" key="1">
    <source>
        <dbReference type="EMBL" id="KAJ8714977.1"/>
    </source>
</evidence>
<gene>
    <name evidence="1" type="ORF">PYW08_004958</name>
</gene>
<proteinExistence type="predicted"/>
<name>A0ACC2QDN6_9NEOP</name>
<dbReference type="Proteomes" id="UP001231649">
    <property type="component" value="Chromosome 17"/>
</dbReference>
<comment type="caution">
    <text evidence="1">The sequence shown here is derived from an EMBL/GenBank/DDBJ whole genome shotgun (WGS) entry which is preliminary data.</text>
</comment>
<keyword evidence="2" id="KW-1185">Reference proteome</keyword>
<dbReference type="EMBL" id="CM056793">
    <property type="protein sequence ID" value="KAJ8714977.1"/>
    <property type="molecule type" value="Genomic_DNA"/>
</dbReference>
<organism evidence="1 2">
    <name type="scientific">Mythimna loreyi</name>
    <dbReference type="NCBI Taxonomy" id="667449"/>
    <lineage>
        <taxon>Eukaryota</taxon>
        <taxon>Metazoa</taxon>
        <taxon>Ecdysozoa</taxon>
        <taxon>Arthropoda</taxon>
        <taxon>Hexapoda</taxon>
        <taxon>Insecta</taxon>
        <taxon>Pterygota</taxon>
        <taxon>Neoptera</taxon>
        <taxon>Endopterygota</taxon>
        <taxon>Lepidoptera</taxon>
        <taxon>Glossata</taxon>
        <taxon>Ditrysia</taxon>
        <taxon>Noctuoidea</taxon>
        <taxon>Noctuidae</taxon>
        <taxon>Noctuinae</taxon>
        <taxon>Hadenini</taxon>
        <taxon>Mythimna</taxon>
    </lineage>
</organism>